<protein>
    <submittedName>
        <fullName evidence="8">Putative membrane protein</fullName>
    </submittedName>
</protein>
<keyword evidence="9" id="KW-1185">Reference proteome</keyword>
<evidence type="ECO:0000256" key="5">
    <source>
        <dbReference type="ARBA" id="ARBA00023136"/>
    </source>
</evidence>
<dbReference type="PANTHER" id="PTHR34187">
    <property type="entry name" value="FGR18P"/>
    <property type="match status" value="1"/>
</dbReference>
<evidence type="ECO:0000313" key="8">
    <source>
        <dbReference type="EMBL" id="SDF29293.1"/>
    </source>
</evidence>
<evidence type="ECO:0000256" key="6">
    <source>
        <dbReference type="SAM" id="Phobius"/>
    </source>
</evidence>
<dbReference type="STRING" id="1391627.SAMN05216464_115140"/>
<feature type="transmembrane region" description="Helical" evidence="6">
    <location>
        <begin position="104"/>
        <end position="124"/>
    </location>
</feature>
<dbReference type="InterPro" id="IPR003807">
    <property type="entry name" value="DUF202"/>
</dbReference>
<feature type="transmembrane region" description="Helical" evidence="6">
    <location>
        <begin position="21"/>
        <end position="43"/>
    </location>
</feature>
<dbReference type="Pfam" id="PF02656">
    <property type="entry name" value="DUF202"/>
    <property type="match status" value="1"/>
</dbReference>
<keyword evidence="5 6" id="KW-0472">Membrane</keyword>
<dbReference type="Proteomes" id="UP000199072">
    <property type="component" value="Unassembled WGS sequence"/>
</dbReference>
<reference evidence="8 9" key="1">
    <citation type="submission" date="2016-10" db="EMBL/GenBank/DDBJ databases">
        <authorList>
            <person name="de Groot N.N."/>
        </authorList>
    </citation>
    <scope>NUCLEOTIDE SEQUENCE [LARGE SCALE GENOMIC DNA]</scope>
    <source>
        <strain evidence="8 9">47C3B</strain>
    </source>
</reference>
<keyword evidence="2" id="KW-1003">Cell membrane</keyword>
<keyword evidence="3 6" id="KW-0812">Transmembrane</keyword>
<keyword evidence="4 6" id="KW-1133">Transmembrane helix</keyword>
<dbReference type="AlphaFoldDB" id="A0A1G7JWH5"/>
<name>A0A1G7JWH5_9SPHI</name>
<proteinExistence type="predicted"/>
<feature type="transmembrane region" description="Helical" evidence="6">
    <location>
        <begin position="63"/>
        <end position="84"/>
    </location>
</feature>
<organism evidence="8 9">
    <name type="scientific">Mucilaginibacter pineti</name>
    <dbReference type="NCBI Taxonomy" id="1391627"/>
    <lineage>
        <taxon>Bacteria</taxon>
        <taxon>Pseudomonadati</taxon>
        <taxon>Bacteroidota</taxon>
        <taxon>Sphingobacteriia</taxon>
        <taxon>Sphingobacteriales</taxon>
        <taxon>Sphingobacteriaceae</taxon>
        <taxon>Mucilaginibacter</taxon>
    </lineage>
</organism>
<dbReference type="EMBL" id="FNAI01000015">
    <property type="protein sequence ID" value="SDF29293.1"/>
    <property type="molecule type" value="Genomic_DNA"/>
</dbReference>
<evidence type="ECO:0000256" key="1">
    <source>
        <dbReference type="ARBA" id="ARBA00004651"/>
    </source>
</evidence>
<evidence type="ECO:0000256" key="4">
    <source>
        <dbReference type="ARBA" id="ARBA00022989"/>
    </source>
</evidence>
<sequence>MDNESKPKTGASDHLANERTFLAWIRTSIALMGFGFVVVKFSLFVRQLSLVVTGHTITPVKGFSGVIGMCLVAIGALTALIGYLRYKRIEKQLLNKVFYPQSTLLLILTAGVIGASLLLLYYLLPNL</sequence>
<feature type="domain" description="DUF202" evidence="7">
    <location>
        <begin position="13"/>
        <end position="91"/>
    </location>
</feature>
<evidence type="ECO:0000259" key="7">
    <source>
        <dbReference type="Pfam" id="PF02656"/>
    </source>
</evidence>
<dbReference type="PANTHER" id="PTHR34187:SF2">
    <property type="entry name" value="DUF202 DOMAIN-CONTAINING PROTEIN"/>
    <property type="match status" value="1"/>
</dbReference>
<evidence type="ECO:0000313" key="9">
    <source>
        <dbReference type="Proteomes" id="UP000199072"/>
    </source>
</evidence>
<gene>
    <name evidence="8" type="ORF">SAMN05216464_115140</name>
</gene>
<comment type="subcellular location">
    <subcellularLocation>
        <location evidence="1">Cell membrane</location>
        <topology evidence="1">Multi-pass membrane protein</topology>
    </subcellularLocation>
</comment>
<dbReference type="GO" id="GO:0005886">
    <property type="term" value="C:plasma membrane"/>
    <property type="evidence" value="ECO:0007669"/>
    <property type="project" value="UniProtKB-SubCell"/>
</dbReference>
<accession>A0A1G7JWH5</accession>
<dbReference type="RefSeq" id="WP_091154391.1">
    <property type="nucleotide sequence ID" value="NZ_FNAI01000015.1"/>
</dbReference>
<dbReference type="OrthoDB" id="582337at2"/>
<dbReference type="InterPro" id="IPR052053">
    <property type="entry name" value="IM_YidH-like"/>
</dbReference>
<evidence type="ECO:0000256" key="3">
    <source>
        <dbReference type="ARBA" id="ARBA00022692"/>
    </source>
</evidence>
<evidence type="ECO:0000256" key="2">
    <source>
        <dbReference type="ARBA" id="ARBA00022475"/>
    </source>
</evidence>